<evidence type="ECO:0000313" key="3">
    <source>
        <dbReference type="Proteomes" id="UP000001937"/>
    </source>
</evidence>
<accession>Q2J5R9</accession>
<dbReference type="EMBL" id="CP000249">
    <property type="protein sequence ID" value="ABD13373.1"/>
    <property type="molecule type" value="Genomic_DNA"/>
</dbReference>
<protein>
    <submittedName>
        <fullName evidence="2">Uncharacterized protein</fullName>
    </submittedName>
</protein>
<feature type="compositionally biased region" description="Basic and acidic residues" evidence="1">
    <location>
        <begin position="1"/>
        <end position="13"/>
    </location>
</feature>
<evidence type="ECO:0000313" key="2">
    <source>
        <dbReference type="EMBL" id="ABD13373.1"/>
    </source>
</evidence>
<evidence type="ECO:0000256" key="1">
    <source>
        <dbReference type="SAM" id="MobiDB-lite"/>
    </source>
</evidence>
<feature type="compositionally biased region" description="Polar residues" evidence="1">
    <location>
        <begin position="124"/>
        <end position="134"/>
    </location>
</feature>
<sequence>MLADQEVQRERTQLRPVRHRRPGHPAGPGGFRPGIASSVDGDNDEFREFRDTFRSRSATFAVSFAISLACVATVARNSAINSACARTRAISPSIGISSGGGTPPHHHTHQIRCATHQPTGGPGTSANHSQQHQQ</sequence>
<keyword evidence="3" id="KW-1185">Reference proteome</keyword>
<organism evidence="2 3">
    <name type="scientific">Frankia casuarinae (strain DSM 45818 / CECT 9043 / HFP020203 / CcI3)</name>
    <dbReference type="NCBI Taxonomy" id="106370"/>
    <lineage>
        <taxon>Bacteria</taxon>
        <taxon>Bacillati</taxon>
        <taxon>Actinomycetota</taxon>
        <taxon>Actinomycetes</taxon>
        <taxon>Frankiales</taxon>
        <taxon>Frankiaceae</taxon>
        <taxon>Frankia</taxon>
    </lineage>
</organism>
<feature type="region of interest" description="Disordered" evidence="1">
    <location>
        <begin position="1"/>
        <end position="43"/>
    </location>
</feature>
<reference evidence="2 3" key="1">
    <citation type="journal article" date="2007" name="Genome Res.">
        <title>Genome characteristics of facultatively symbiotic Frankia sp. strains reflect host range and host plant biogeography.</title>
        <authorList>
            <person name="Normand P."/>
            <person name="Lapierre P."/>
            <person name="Tisa L.S."/>
            <person name="Gogarten J.P."/>
            <person name="Alloisio N."/>
            <person name="Bagnarol E."/>
            <person name="Bassi C.A."/>
            <person name="Berry A.M."/>
            <person name="Bickhart D.M."/>
            <person name="Choisne N."/>
            <person name="Couloux A."/>
            <person name="Cournoyer B."/>
            <person name="Cruveiller S."/>
            <person name="Daubin V."/>
            <person name="Demange N."/>
            <person name="Francino M.P."/>
            <person name="Goltsman E."/>
            <person name="Huang Y."/>
            <person name="Kopp O.R."/>
            <person name="Labarre L."/>
            <person name="Lapidus A."/>
            <person name="Lavire C."/>
            <person name="Marechal J."/>
            <person name="Martinez M."/>
            <person name="Mastronunzio J.E."/>
            <person name="Mullin B.C."/>
            <person name="Niemann J."/>
            <person name="Pujic P."/>
            <person name="Rawnsley T."/>
            <person name="Rouy Z."/>
            <person name="Schenowitz C."/>
            <person name="Sellstedt A."/>
            <person name="Tavares F."/>
            <person name="Tomkins J.P."/>
            <person name="Vallenet D."/>
            <person name="Valverde C."/>
            <person name="Wall L.G."/>
            <person name="Wang Y."/>
            <person name="Medigue C."/>
            <person name="Benson D.R."/>
        </authorList>
    </citation>
    <scope>NUCLEOTIDE SEQUENCE [LARGE SCALE GENOMIC DNA]</scope>
    <source>
        <strain evidence="3">DSM 45818 / CECT 9043 / CcI3</strain>
    </source>
</reference>
<gene>
    <name evidence="2" type="ordered locus">Francci3_4023</name>
</gene>
<dbReference type="Proteomes" id="UP000001937">
    <property type="component" value="Chromosome"/>
</dbReference>
<name>Q2J5R9_FRACC</name>
<dbReference type="HOGENOM" id="CLU_1893126_0_0_11"/>
<dbReference type="AlphaFoldDB" id="Q2J5R9"/>
<feature type="region of interest" description="Disordered" evidence="1">
    <location>
        <begin position="95"/>
        <end position="134"/>
    </location>
</feature>
<dbReference type="KEGG" id="fra:Francci3_4023"/>
<proteinExistence type="predicted"/>